<evidence type="ECO:0000313" key="2">
    <source>
        <dbReference type="Proteomes" id="UP000011666"/>
    </source>
</evidence>
<dbReference type="Proteomes" id="UP000011666">
    <property type="component" value="Unassembled WGS sequence"/>
</dbReference>
<evidence type="ECO:0008006" key="3">
    <source>
        <dbReference type="Google" id="ProtNLM"/>
    </source>
</evidence>
<dbReference type="EMBL" id="BANX01000051">
    <property type="protein sequence ID" value="GAC71081.1"/>
    <property type="molecule type" value="Genomic_DNA"/>
</dbReference>
<reference evidence="1 2" key="1">
    <citation type="submission" date="2013-01" db="EMBL/GenBank/DDBJ databases">
        <title>Whole genome shotgun sequence of Gordonia soli NBRC 108243.</title>
        <authorList>
            <person name="Isaki-Nakamura S."/>
            <person name="Hosoyama A."/>
            <person name="Tsuchikane K."/>
            <person name="Ando Y."/>
            <person name="Baba S."/>
            <person name="Ohji S."/>
            <person name="Hamada M."/>
            <person name="Tamura T."/>
            <person name="Yamazoe A."/>
            <person name="Yamazaki S."/>
            <person name="Fujita N."/>
        </authorList>
    </citation>
    <scope>NUCLEOTIDE SEQUENCE [LARGE SCALE GENOMIC DNA]</scope>
    <source>
        <strain evidence="1 2">NBRC 108243</strain>
    </source>
</reference>
<dbReference type="STRING" id="1223545.GS4_51_00190"/>
<protein>
    <recommendedName>
        <fullName evidence="3">C2H2-type domain-containing protein</fullName>
    </recommendedName>
</protein>
<dbReference type="RefSeq" id="WP_007625778.1">
    <property type="nucleotide sequence ID" value="NZ_BANX01000051.1"/>
</dbReference>
<keyword evidence="2" id="KW-1185">Reference proteome</keyword>
<proteinExistence type="predicted"/>
<sequence>MTALVVLALVLTAISTGWKLAQHGTVRPYWCIDCGARWTIRNTRDGHRELARLRADHRMLPEVTR</sequence>
<comment type="caution">
    <text evidence="1">The sequence shown here is derived from an EMBL/GenBank/DDBJ whole genome shotgun (WGS) entry which is preliminary data.</text>
</comment>
<name>M0QRQ7_9ACTN</name>
<organism evidence="1 2">
    <name type="scientific">Gordonia soli NBRC 108243</name>
    <dbReference type="NCBI Taxonomy" id="1223545"/>
    <lineage>
        <taxon>Bacteria</taxon>
        <taxon>Bacillati</taxon>
        <taxon>Actinomycetota</taxon>
        <taxon>Actinomycetes</taxon>
        <taxon>Mycobacteriales</taxon>
        <taxon>Gordoniaceae</taxon>
        <taxon>Gordonia</taxon>
    </lineage>
</organism>
<accession>M0QRQ7</accession>
<dbReference type="AlphaFoldDB" id="M0QRQ7"/>
<gene>
    <name evidence="1" type="ORF">GS4_51_00190</name>
</gene>
<dbReference type="OrthoDB" id="4762736at2"/>
<evidence type="ECO:0000313" key="1">
    <source>
        <dbReference type="EMBL" id="GAC71081.1"/>
    </source>
</evidence>